<proteinExistence type="predicted"/>
<organism evidence="2 3">
    <name type="scientific">Saguinus oedipus</name>
    <name type="common">Cotton-top tamarin</name>
    <name type="synonym">Oedipomidas oedipus</name>
    <dbReference type="NCBI Taxonomy" id="9490"/>
    <lineage>
        <taxon>Eukaryota</taxon>
        <taxon>Metazoa</taxon>
        <taxon>Chordata</taxon>
        <taxon>Craniata</taxon>
        <taxon>Vertebrata</taxon>
        <taxon>Euteleostomi</taxon>
        <taxon>Mammalia</taxon>
        <taxon>Eutheria</taxon>
        <taxon>Euarchontoglires</taxon>
        <taxon>Primates</taxon>
        <taxon>Haplorrhini</taxon>
        <taxon>Platyrrhini</taxon>
        <taxon>Cebidae</taxon>
        <taxon>Callitrichinae</taxon>
        <taxon>Saguinus</taxon>
    </lineage>
</organism>
<reference evidence="2 3" key="1">
    <citation type="submission" date="2023-05" db="EMBL/GenBank/DDBJ databases">
        <title>B98-5 Cell Line De Novo Hybrid Assembly: An Optical Mapping Approach.</title>
        <authorList>
            <person name="Kananen K."/>
            <person name="Auerbach J.A."/>
            <person name="Kautto E."/>
            <person name="Blachly J.S."/>
        </authorList>
    </citation>
    <scope>NUCLEOTIDE SEQUENCE [LARGE SCALE GENOMIC DNA]</scope>
    <source>
        <strain evidence="2">B95-8</strain>
        <tissue evidence="2">Cell line</tissue>
    </source>
</reference>
<evidence type="ECO:0000313" key="3">
    <source>
        <dbReference type="Proteomes" id="UP001266305"/>
    </source>
</evidence>
<protein>
    <submittedName>
        <fullName evidence="2">Uncharacterized protein</fullName>
    </submittedName>
</protein>
<evidence type="ECO:0000256" key="1">
    <source>
        <dbReference type="SAM" id="MobiDB-lite"/>
    </source>
</evidence>
<feature type="region of interest" description="Disordered" evidence="1">
    <location>
        <begin position="1"/>
        <end position="45"/>
    </location>
</feature>
<evidence type="ECO:0000313" key="2">
    <source>
        <dbReference type="EMBL" id="KAK2099905.1"/>
    </source>
</evidence>
<comment type="caution">
    <text evidence="2">The sequence shown here is derived from an EMBL/GenBank/DDBJ whole genome shotgun (WGS) entry which is preliminary data.</text>
</comment>
<name>A0ABQ9US47_SAGOE</name>
<dbReference type="Proteomes" id="UP001266305">
    <property type="component" value="Unassembled WGS sequence"/>
</dbReference>
<feature type="region of interest" description="Disordered" evidence="1">
    <location>
        <begin position="60"/>
        <end position="81"/>
    </location>
</feature>
<feature type="compositionally biased region" description="Basic and acidic residues" evidence="1">
    <location>
        <begin position="15"/>
        <end position="31"/>
    </location>
</feature>
<accession>A0ABQ9US47</accession>
<sequence length="156" mass="16087">MHKPPAEPVFALPDSGRRGSAGEELPGERGLDSGQSRSARMRRDARAGLAAMVRLEGPRVRGARNLPGQAGSSPAGTAGFSPLLPVSQEACPLHSPSPGFQGACVSLLALPVHPGHRANGKLTTQSGGDRKWSSIPEAVLSSPHACLIGQSPPPRL</sequence>
<dbReference type="EMBL" id="JASSZA010000010">
    <property type="protein sequence ID" value="KAK2099905.1"/>
    <property type="molecule type" value="Genomic_DNA"/>
</dbReference>
<keyword evidence="3" id="KW-1185">Reference proteome</keyword>
<gene>
    <name evidence="2" type="ORF">P7K49_021253</name>
</gene>